<sequence>MVESPEPASGTRGPRNRRQPSRQPSPTPSSRPRRSNARASGPPPVTTIKKEEPARKRRPSSMEASNLEDSANDDDEENAEERDEDEQGEGEGEEGEEGEEEVEDEKEPVPTKRPGRPSRSKRPIRNGRSVTKSRPQGDGDVVENNQASTDKADGGATEEQAEEDPEENEGEIEEAGEAKITKDGELLGGREYKCRSFRMPNRGSRIYMLSMDPARVLGFRDSYLFFLRNPSLVRINTTVEERTWMIENGMLMANFKSKLIAVVTARSIFKMFGHRIIKRGRSKIDDYYESRAVEDDVGDESDEDMAGDPDGSQGSGTHEDGTQGRRKHTLFHTDEPVRQVTDLNWMYESAMAVRSLNTQLRTLRQENPKFLDPHTNIEQIPAAKQPTRCEVVPVLQSKKEAPSAIQSENTLNQTVLSIPHSIGPQVDAVVKVEIKEGVPPPPIIQDPAVWAVIPEDIRKALEIAEATKPKDEENEDLAKFPLSLMDGQYQAAFPIHQARFQQPYRVVLPQSMAPFAHYLHQLYTTQSRGEVGPTMEQATVLGQGDARALQWQQQHQLQQQQMQLHQKQIKNQQQQQQQQQQQIQDQPNKKLETPPSQGIYCGAPLKTGHGYCQRLVSAQGERCPNHRGSQTSQPGTPQANGKLQGICGECNQAIAPHTAVPADKPLPCPMSYLNTCKTCSNSFHPVCLQLDTARIVSAIASYPWQCNDCKLCVVCMEAGDEASLLICDDCDRGWHMSCCDPAIREVPRGEWLCSFCAMCHSCRGAEIPGTRYKHAIANPTGANKYPTYLCTYCINCHDSFTKGRYCPVCLRTYRGDGGEDDSDAVGEDENNMVCCDECNRWVHMDCDGELSEDKVEEMGQDESLKYTCPPCSGKVVPLRPGLAPVNVTQEVILQSLHGQTIPQPKVCGILGGKMRVRGLMEHQGKKVGIPEIIGTGVEYDRKMVSELTALKNKGSAAFRRRRGRPMTKSPAAGVRRASIASSTSSSLSSLTGSVDS</sequence>
<feature type="region of interest" description="Disordered" evidence="10">
    <location>
        <begin position="570"/>
        <end position="598"/>
    </location>
</feature>
<dbReference type="AlphaFoldDB" id="A0A1Y2GL42"/>
<protein>
    <submittedName>
        <fullName evidence="12">Chromatin remodelling complex Rsc7/Swp82 subunit-domain-containing protein</fullName>
    </submittedName>
</protein>
<keyword evidence="3" id="KW-0677">Repeat</keyword>
<dbReference type="InterPro" id="IPR013933">
    <property type="entry name" value="CRC_Rsc7/Swp82"/>
</dbReference>
<proteinExistence type="predicted"/>
<keyword evidence="13" id="KW-1185">Reference proteome</keyword>
<feature type="compositionally biased region" description="Low complexity" evidence="10">
    <location>
        <begin position="977"/>
        <end position="996"/>
    </location>
</feature>
<evidence type="ECO:0000256" key="8">
    <source>
        <dbReference type="ARBA" id="ARBA00023242"/>
    </source>
</evidence>
<feature type="compositionally biased region" description="Acidic residues" evidence="10">
    <location>
        <begin position="295"/>
        <end position="307"/>
    </location>
</feature>
<keyword evidence="7" id="KW-0804">Transcription</keyword>
<evidence type="ECO:0000313" key="13">
    <source>
        <dbReference type="Proteomes" id="UP000193648"/>
    </source>
</evidence>
<keyword evidence="2" id="KW-0479">Metal-binding</keyword>
<keyword evidence="8" id="KW-0539">Nucleus</keyword>
<feature type="region of interest" description="Disordered" evidence="10">
    <location>
        <begin position="293"/>
        <end position="329"/>
    </location>
</feature>
<keyword evidence="6" id="KW-0805">Transcription regulation</keyword>
<evidence type="ECO:0000259" key="11">
    <source>
        <dbReference type="PROSITE" id="PS50016"/>
    </source>
</evidence>
<dbReference type="Gene3D" id="3.30.40.10">
    <property type="entry name" value="Zinc/RING finger domain, C3HC4 (zinc finger)"/>
    <property type="match status" value="2"/>
</dbReference>
<dbReference type="SUPFAM" id="SSF57903">
    <property type="entry name" value="FYVE/PHD zinc finger"/>
    <property type="match status" value="3"/>
</dbReference>
<comment type="caution">
    <text evidence="12">The sequence shown here is derived from an EMBL/GenBank/DDBJ whole genome shotgun (WGS) entry which is preliminary data.</text>
</comment>
<organism evidence="12 13">
    <name type="scientific">Lobosporangium transversale</name>
    <dbReference type="NCBI Taxonomy" id="64571"/>
    <lineage>
        <taxon>Eukaryota</taxon>
        <taxon>Fungi</taxon>
        <taxon>Fungi incertae sedis</taxon>
        <taxon>Mucoromycota</taxon>
        <taxon>Mortierellomycotina</taxon>
        <taxon>Mortierellomycetes</taxon>
        <taxon>Mortierellales</taxon>
        <taxon>Mortierellaceae</taxon>
        <taxon>Lobosporangium</taxon>
    </lineage>
</organism>
<feature type="region of interest" description="Disordered" evidence="10">
    <location>
        <begin position="955"/>
        <end position="996"/>
    </location>
</feature>
<gene>
    <name evidence="12" type="ORF">BCR41DRAFT_422524</name>
</gene>
<feature type="compositionally biased region" description="Low complexity" evidence="10">
    <location>
        <begin position="570"/>
        <end position="586"/>
    </location>
</feature>
<dbReference type="OrthoDB" id="787137at2759"/>
<dbReference type="GO" id="GO:0005634">
    <property type="term" value="C:nucleus"/>
    <property type="evidence" value="ECO:0007669"/>
    <property type="project" value="UniProtKB-SubCell"/>
</dbReference>
<evidence type="ECO:0000256" key="2">
    <source>
        <dbReference type="ARBA" id="ARBA00022723"/>
    </source>
</evidence>
<dbReference type="GeneID" id="33572008"/>
<dbReference type="Pfam" id="PF00628">
    <property type="entry name" value="PHD"/>
    <property type="match status" value="2"/>
</dbReference>
<evidence type="ECO:0000256" key="4">
    <source>
        <dbReference type="ARBA" id="ARBA00022771"/>
    </source>
</evidence>
<dbReference type="InterPro" id="IPR013083">
    <property type="entry name" value="Znf_RING/FYVE/PHD"/>
</dbReference>
<dbReference type="EMBL" id="MCFF01000021">
    <property type="protein sequence ID" value="ORZ14270.1"/>
    <property type="molecule type" value="Genomic_DNA"/>
</dbReference>
<evidence type="ECO:0000256" key="7">
    <source>
        <dbReference type="ARBA" id="ARBA00023163"/>
    </source>
</evidence>
<feature type="domain" description="PHD-type" evidence="11">
    <location>
        <begin position="709"/>
        <end position="759"/>
    </location>
</feature>
<dbReference type="GO" id="GO:0008270">
    <property type="term" value="F:zinc ion binding"/>
    <property type="evidence" value="ECO:0007669"/>
    <property type="project" value="UniProtKB-KW"/>
</dbReference>
<evidence type="ECO:0000256" key="9">
    <source>
        <dbReference type="PROSITE-ProRule" id="PRU00146"/>
    </source>
</evidence>
<dbReference type="Pfam" id="PF08624">
    <property type="entry name" value="CRC_subunit"/>
    <property type="match status" value="1"/>
</dbReference>
<evidence type="ECO:0000256" key="5">
    <source>
        <dbReference type="ARBA" id="ARBA00022833"/>
    </source>
</evidence>
<keyword evidence="5" id="KW-0862">Zinc</keyword>
<dbReference type="InterPro" id="IPR001965">
    <property type="entry name" value="Znf_PHD"/>
</dbReference>
<feature type="compositionally biased region" description="Acidic residues" evidence="10">
    <location>
        <begin position="159"/>
        <end position="175"/>
    </location>
</feature>
<reference evidence="12 13" key="1">
    <citation type="submission" date="2016-07" db="EMBL/GenBank/DDBJ databases">
        <title>Pervasive Adenine N6-methylation of Active Genes in Fungi.</title>
        <authorList>
            <consortium name="DOE Joint Genome Institute"/>
            <person name="Mondo S.J."/>
            <person name="Dannebaum R.O."/>
            <person name="Kuo R.C."/>
            <person name="Labutti K."/>
            <person name="Haridas S."/>
            <person name="Kuo A."/>
            <person name="Salamov A."/>
            <person name="Ahrendt S.R."/>
            <person name="Lipzen A."/>
            <person name="Sullivan W."/>
            <person name="Andreopoulos W.B."/>
            <person name="Clum A."/>
            <person name="Lindquist E."/>
            <person name="Daum C."/>
            <person name="Ramamoorthy G.K."/>
            <person name="Gryganskyi A."/>
            <person name="Culley D."/>
            <person name="Magnuson J.K."/>
            <person name="James T.Y."/>
            <person name="O'Malley M.A."/>
            <person name="Stajich J.E."/>
            <person name="Spatafora J.W."/>
            <person name="Visel A."/>
            <person name="Grigoriev I.V."/>
        </authorList>
    </citation>
    <scope>NUCLEOTIDE SEQUENCE [LARGE SCALE GENOMIC DNA]</scope>
    <source>
        <strain evidence="12 13">NRRL 3116</strain>
    </source>
</reference>
<feature type="compositionally biased region" description="Acidic residues" evidence="10">
    <location>
        <begin position="70"/>
        <end position="106"/>
    </location>
</feature>
<evidence type="ECO:0000256" key="3">
    <source>
        <dbReference type="ARBA" id="ARBA00022737"/>
    </source>
</evidence>
<keyword evidence="4 9" id="KW-0863">Zinc-finger</keyword>
<evidence type="ECO:0000256" key="1">
    <source>
        <dbReference type="ARBA" id="ARBA00004123"/>
    </source>
</evidence>
<evidence type="ECO:0000313" key="12">
    <source>
        <dbReference type="EMBL" id="ORZ14270.1"/>
    </source>
</evidence>
<dbReference type="PANTHER" id="PTHR45888">
    <property type="entry name" value="HL01030P-RELATED"/>
    <property type="match status" value="1"/>
</dbReference>
<dbReference type="PANTHER" id="PTHR45888:SF4">
    <property type="entry name" value="PHD FINGER PROTEIN 10"/>
    <property type="match status" value="1"/>
</dbReference>
<comment type="subcellular location">
    <subcellularLocation>
        <location evidence="1">Nucleus</location>
    </subcellularLocation>
</comment>
<evidence type="ECO:0000256" key="10">
    <source>
        <dbReference type="SAM" id="MobiDB-lite"/>
    </source>
</evidence>
<dbReference type="PROSITE" id="PS50016">
    <property type="entry name" value="ZF_PHD_2"/>
    <property type="match status" value="3"/>
</dbReference>
<feature type="domain" description="PHD-type" evidence="11">
    <location>
        <begin position="644"/>
        <end position="712"/>
    </location>
</feature>
<feature type="domain" description="PHD-type" evidence="11">
    <location>
        <begin position="803"/>
        <end position="874"/>
    </location>
</feature>
<dbReference type="InterPro" id="IPR019787">
    <property type="entry name" value="Znf_PHD-finger"/>
</dbReference>
<feature type="compositionally biased region" description="Basic residues" evidence="10">
    <location>
        <begin position="113"/>
        <end position="125"/>
    </location>
</feature>
<evidence type="ECO:0000256" key="6">
    <source>
        <dbReference type="ARBA" id="ARBA00023015"/>
    </source>
</evidence>
<dbReference type="Proteomes" id="UP000193648">
    <property type="component" value="Unassembled WGS sequence"/>
</dbReference>
<name>A0A1Y2GL42_9FUNG</name>
<dbReference type="SMART" id="SM00249">
    <property type="entry name" value="PHD"/>
    <property type="match status" value="3"/>
</dbReference>
<dbReference type="InterPro" id="IPR011011">
    <property type="entry name" value="Znf_FYVE_PHD"/>
</dbReference>
<dbReference type="STRING" id="64571.A0A1Y2GL42"/>
<dbReference type="InParanoid" id="A0A1Y2GL42"/>
<feature type="region of interest" description="Disordered" evidence="10">
    <location>
        <begin position="1"/>
        <end position="184"/>
    </location>
</feature>
<accession>A0A1Y2GL42</accession>
<dbReference type="RefSeq" id="XP_021880748.1">
    <property type="nucleotide sequence ID" value="XM_022030165.1"/>
</dbReference>